<dbReference type="InterPro" id="IPR013785">
    <property type="entry name" value="Aldolase_TIM"/>
</dbReference>
<name>A0A9D1L7X6_9FIRM</name>
<reference evidence="5" key="1">
    <citation type="submission" date="2020-10" db="EMBL/GenBank/DDBJ databases">
        <authorList>
            <person name="Gilroy R."/>
        </authorList>
    </citation>
    <scope>NUCLEOTIDE SEQUENCE</scope>
    <source>
        <strain evidence="5">11300</strain>
    </source>
</reference>
<dbReference type="PANTHER" id="PTHR43699:SF1">
    <property type="entry name" value="3-DEHYDROQUINATE DEHYDRATASE"/>
    <property type="match status" value="1"/>
</dbReference>
<gene>
    <name evidence="5" type="ORF">IAD16_03595</name>
</gene>
<dbReference type="PANTHER" id="PTHR43699">
    <property type="entry name" value="3-DEHYDROQUINATE DEHYDRATASE"/>
    <property type="match status" value="1"/>
</dbReference>
<accession>A0A9D1L7X6</accession>
<dbReference type="AlphaFoldDB" id="A0A9D1L7X6"/>
<evidence type="ECO:0000313" key="5">
    <source>
        <dbReference type="EMBL" id="HIU27455.1"/>
    </source>
</evidence>
<evidence type="ECO:0000313" key="6">
    <source>
        <dbReference type="Proteomes" id="UP000824091"/>
    </source>
</evidence>
<reference evidence="5" key="2">
    <citation type="journal article" date="2021" name="PeerJ">
        <title>Extensive microbial diversity within the chicken gut microbiome revealed by metagenomics and culture.</title>
        <authorList>
            <person name="Gilroy R."/>
            <person name="Ravi A."/>
            <person name="Getino M."/>
            <person name="Pursley I."/>
            <person name="Horton D.L."/>
            <person name="Alikhan N.F."/>
            <person name="Baker D."/>
            <person name="Gharbi K."/>
            <person name="Hall N."/>
            <person name="Watson M."/>
            <person name="Adriaenssens E.M."/>
            <person name="Foster-Nyarko E."/>
            <person name="Jarju S."/>
            <person name="Secka A."/>
            <person name="Antonio M."/>
            <person name="Oren A."/>
            <person name="Chaudhuri R.R."/>
            <person name="La Ragione R."/>
            <person name="Hildebrand F."/>
            <person name="Pallen M.J."/>
        </authorList>
    </citation>
    <scope>NUCLEOTIDE SEQUENCE</scope>
    <source>
        <strain evidence="5">11300</strain>
    </source>
</reference>
<evidence type="ECO:0000256" key="3">
    <source>
        <dbReference type="ARBA" id="ARBA00023239"/>
    </source>
</evidence>
<dbReference type="InterPro" id="IPR001381">
    <property type="entry name" value="DHquinase_I"/>
</dbReference>
<dbReference type="InterPro" id="IPR050146">
    <property type="entry name" value="Type-I_3-dehydroquinase"/>
</dbReference>
<comment type="caution">
    <text evidence="5">The sequence shown here is derived from an EMBL/GenBank/DDBJ whole genome shotgun (WGS) entry which is preliminary data.</text>
</comment>
<organism evidence="5 6">
    <name type="scientific">Candidatus Fimisoma avicola</name>
    <dbReference type="NCBI Taxonomy" id="2840826"/>
    <lineage>
        <taxon>Bacteria</taxon>
        <taxon>Bacillati</taxon>
        <taxon>Bacillota</taxon>
        <taxon>Clostridia</taxon>
        <taxon>Eubacteriales</taxon>
        <taxon>Candidatus Fimisoma</taxon>
    </lineage>
</organism>
<keyword evidence="4" id="KW-0704">Schiff base</keyword>
<evidence type="ECO:0000256" key="4">
    <source>
        <dbReference type="ARBA" id="ARBA00023270"/>
    </source>
</evidence>
<evidence type="ECO:0000256" key="2">
    <source>
        <dbReference type="ARBA" id="ARBA00012060"/>
    </source>
</evidence>
<sequence length="242" mass="27784">MLRRKNKKAKEVKNTRPDICLSLDCDNMEELKAEIEKYKDYCRYVEWQMDKVAEKPFFNKEFFIGAIWEIKRQFPGKKIMISYRGAGPKGSRILNWAINCADMVCIKYNDPTVRELLRSARIKGTPSIVSFRSFNKMPSREDLATIYVKMERLGGDILELACFAENEVQTYAILQAAESYQQLRNHKPLIVVAMGEEGQASRVCAGDFGSIITYACGSQPTAPGQINARDLSKYLDIYYERK</sequence>
<dbReference type="GO" id="GO:0003855">
    <property type="term" value="F:3-dehydroquinate dehydratase activity"/>
    <property type="evidence" value="ECO:0007669"/>
    <property type="project" value="UniProtKB-EC"/>
</dbReference>
<dbReference type="SUPFAM" id="SSF51569">
    <property type="entry name" value="Aldolase"/>
    <property type="match status" value="1"/>
</dbReference>
<proteinExistence type="predicted"/>
<dbReference type="Gene3D" id="3.20.20.70">
    <property type="entry name" value="Aldolase class I"/>
    <property type="match status" value="1"/>
</dbReference>
<dbReference type="GO" id="GO:0046279">
    <property type="term" value="P:3,4-dihydroxybenzoate biosynthetic process"/>
    <property type="evidence" value="ECO:0007669"/>
    <property type="project" value="UniProtKB-ARBA"/>
</dbReference>
<protein>
    <recommendedName>
        <fullName evidence="2">3-dehydroquinate dehydratase</fullName>
        <ecNumber evidence="2">4.2.1.10</ecNumber>
    </recommendedName>
</protein>
<dbReference type="EMBL" id="DVMO01000052">
    <property type="protein sequence ID" value="HIU27455.1"/>
    <property type="molecule type" value="Genomic_DNA"/>
</dbReference>
<keyword evidence="3" id="KW-0456">Lyase</keyword>
<dbReference type="EC" id="4.2.1.10" evidence="2"/>
<comment type="catalytic activity">
    <reaction evidence="1">
        <text>3-dehydroquinate = 3-dehydroshikimate + H2O</text>
        <dbReference type="Rhea" id="RHEA:21096"/>
        <dbReference type="ChEBI" id="CHEBI:15377"/>
        <dbReference type="ChEBI" id="CHEBI:16630"/>
        <dbReference type="ChEBI" id="CHEBI:32364"/>
        <dbReference type="EC" id="4.2.1.10"/>
    </reaction>
</comment>
<dbReference type="Proteomes" id="UP000824091">
    <property type="component" value="Unassembled WGS sequence"/>
</dbReference>
<dbReference type="Pfam" id="PF01487">
    <property type="entry name" value="DHquinase_I"/>
    <property type="match status" value="1"/>
</dbReference>
<dbReference type="CDD" id="cd00502">
    <property type="entry name" value="DHQase_I"/>
    <property type="match status" value="1"/>
</dbReference>
<evidence type="ECO:0000256" key="1">
    <source>
        <dbReference type="ARBA" id="ARBA00001864"/>
    </source>
</evidence>